<dbReference type="GO" id="GO:0005654">
    <property type="term" value="C:nucleoplasm"/>
    <property type="evidence" value="ECO:0007669"/>
    <property type="project" value="TreeGrafter"/>
</dbReference>
<evidence type="ECO:0000259" key="7">
    <source>
        <dbReference type="PROSITE" id="PS50815"/>
    </source>
</evidence>
<reference evidence="8" key="1">
    <citation type="submission" date="2016-04" db="EMBL/GenBank/DDBJ databases">
        <authorList>
            <person name="Evans L.H."/>
            <person name="Alamgir A."/>
            <person name="Owens N."/>
            <person name="Weber N.D."/>
            <person name="Virtaneva K."/>
            <person name="Barbian K."/>
            <person name="Babar A."/>
            <person name="Rosenke K."/>
        </authorList>
    </citation>
    <scope>NUCLEOTIDE SEQUENCE [LARGE SCALE GENOMIC DNA]</scope>
    <source>
        <strain evidence="8">CBS 101.48</strain>
    </source>
</reference>
<dbReference type="GO" id="GO:0005737">
    <property type="term" value="C:cytoplasm"/>
    <property type="evidence" value="ECO:0007669"/>
    <property type="project" value="TreeGrafter"/>
</dbReference>
<dbReference type="FunCoup" id="A0A168NG06">
    <property type="interactions" value="1038"/>
</dbReference>
<keyword evidence="4" id="KW-0498">Mitosis</keyword>
<feature type="domain" description="HORMA" evidence="7">
    <location>
        <begin position="8"/>
        <end position="191"/>
    </location>
</feature>
<proteinExistence type="inferred from homology"/>
<gene>
    <name evidence="8" type="primary">ABSGL_06169.1 scaffold 7705</name>
</gene>
<organism evidence="8">
    <name type="scientific">Absidia glauca</name>
    <name type="common">Pin mould</name>
    <dbReference type="NCBI Taxonomy" id="4829"/>
    <lineage>
        <taxon>Eukaryota</taxon>
        <taxon>Fungi</taxon>
        <taxon>Fungi incertae sedis</taxon>
        <taxon>Mucoromycota</taxon>
        <taxon>Mucoromycotina</taxon>
        <taxon>Mucoromycetes</taxon>
        <taxon>Mucorales</taxon>
        <taxon>Cunninghamellaceae</taxon>
        <taxon>Absidia</taxon>
    </lineage>
</organism>
<comment type="similarity">
    <text evidence="2">Belongs to the MAD2 family.</text>
</comment>
<evidence type="ECO:0000256" key="2">
    <source>
        <dbReference type="ARBA" id="ARBA00010348"/>
    </source>
</evidence>
<evidence type="ECO:0000256" key="6">
    <source>
        <dbReference type="ARBA" id="ARBA00023306"/>
    </source>
</evidence>
<keyword evidence="5" id="KW-0539">Nucleus</keyword>
<dbReference type="PROSITE" id="PS50815">
    <property type="entry name" value="HORMA"/>
    <property type="match status" value="1"/>
</dbReference>
<evidence type="ECO:0000256" key="5">
    <source>
        <dbReference type="ARBA" id="ARBA00023242"/>
    </source>
</evidence>
<evidence type="ECO:0000313" key="8">
    <source>
        <dbReference type="EMBL" id="SAM00481.1"/>
    </source>
</evidence>
<dbReference type="Gene3D" id="3.30.900.10">
    <property type="entry name" value="HORMA domain"/>
    <property type="match status" value="1"/>
</dbReference>
<keyword evidence="9" id="KW-1185">Reference proteome</keyword>
<dbReference type="Proteomes" id="UP000078561">
    <property type="component" value="Unassembled WGS sequence"/>
</dbReference>
<dbReference type="AlphaFoldDB" id="A0A168NG06"/>
<name>A0A168NG06_ABSGL</name>
<dbReference type="OrthoDB" id="1806at2759"/>
<dbReference type="OMA" id="EWLYECL"/>
<sequence>MASSIALDGSSDLVVDFFECSLYSILYLRGILCPDDFVHQKRFGTVVMWPVNLEVSAYVDQIIDQLRVWLKTNQVCEMILLIKSKPDFEVVERWQFSIHVDGTNETKPNQSDAKATSQIKAILRQIFASVSILPSLDGIDCTYNVQVHVEPTAELPSAWKEESGPSLIAGGGEHVRLATLSTDGRRIEPYISYRMENPF</sequence>
<dbReference type="PANTHER" id="PTHR11842:SF11">
    <property type="entry name" value="MITOTIC SPINDLE ASSEMBLY CHECKPOINT PROTEIN MAD2A"/>
    <property type="match status" value="1"/>
</dbReference>
<keyword evidence="3" id="KW-0132">Cell division</keyword>
<dbReference type="InterPro" id="IPR003511">
    <property type="entry name" value="HORMA_dom"/>
</dbReference>
<dbReference type="InterPro" id="IPR036570">
    <property type="entry name" value="HORMA_dom_sf"/>
</dbReference>
<keyword evidence="6" id="KW-0131">Cell cycle</keyword>
<dbReference type="STRING" id="4829.A0A168NG06"/>
<dbReference type="GO" id="GO:0007094">
    <property type="term" value="P:mitotic spindle assembly checkpoint signaling"/>
    <property type="evidence" value="ECO:0007669"/>
    <property type="project" value="TreeGrafter"/>
</dbReference>
<protein>
    <recommendedName>
        <fullName evidence="7">HORMA domain-containing protein</fullName>
    </recommendedName>
</protein>
<evidence type="ECO:0000256" key="3">
    <source>
        <dbReference type="ARBA" id="ARBA00022618"/>
    </source>
</evidence>
<dbReference type="GO" id="GO:0051301">
    <property type="term" value="P:cell division"/>
    <property type="evidence" value="ECO:0007669"/>
    <property type="project" value="UniProtKB-KW"/>
</dbReference>
<accession>A0A168NG06</accession>
<dbReference type="SUPFAM" id="SSF56019">
    <property type="entry name" value="The spindle assembly checkpoint protein mad2"/>
    <property type="match status" value="1"/>
</dbReference>
<evidence type="ECO:0000313" key="9">
    <source>
        <dbReference type="Proteomes" id="UP000078561"/>
    </source>
</evidence>
<dbReference type="GO" id="GO:0000776">
    <property type="term" value="C:kinetochore"/>
    <property type="evidence" value="ECO:0007669"/>
    <property type="project" value="TreeGrafter"/>
</dbReference>
<evidence type="ECO:0000256" key="1">
    <source>
        <dbReference type="ARBA" id="ARBA00004123"/>
    </source>
</evidence>
<dbReference type="InterPro" id="IPR045091">
    <property type="entry name" value="Mad2-like"/>
</dbReference>
<dbReference type="PANTHER" id="PTHR11842">
    <property type="entry name" value="MITOTIC SPINDLE ASSEMBLY CHECKPOINT PROTEIN MAD2"/>
    <property type="match status" value="1"/>
</dbReference>
<dbReference type="Pfam" id="PF02301">
    <property type="entry name" value="HORMA"/>
    <property type="match status" value="1"/>
</dbReference>
<dbReference type="EMBL" id="LT553219">
    <property type="protein sequence ID" value="SAM00481.1"/>
    <property type="molecule type" value="Genomic_DNA"/>
</dbReference>
<evidence type="ECO:0000256" key="4">
    <source>
        <dbReference type="ARBA" id="ARBA00022776"/>
    </source>
</evidence>
<dbReference type="InParanoid" id="A0A168NG06"/>
<comment type="subcellular location">
    <subcellularLocation>
        <location evidence="1">Nucleus</location>
    </subcellularLocation>
</comment>